<evidence type="ECO:0000256" key="5">
    <source>
        <dbReference type="ARBA" id="ARBA00007507"/>
    </source>
</evidence>
<feature type="binding site" evidence="22">
    <location>
        <begin position="380"/>
        <end position="383"/>
    </location>
    <ligand>
        <name>GTP</name>
        <dbReference type="ChEBI" id="CHEBI:37565"/>
    </ligand>
</feature>
<feature type="binding site" evidence="21">
    <location>
        <position position="426"/>
    </location>
    <ligand>
        <name>GTP</name>
        <dbReference type="ChEBI" id="CHEBI:37565"/>
    </ligand>
</feature>
<dbReference type="GO" id="GO:0016192">
    <property type="term" value="P:vesicle-mediated transport"/>
    <property type="evidence" value="ECO:0007669"/>
    <property type="project" value="UniProtKB-KW"/>
</dbReference>
<feature type="binding site" evidence="21">
    <location>
        <position position="285"/>
    </location>
    <ligand>
        <name>GTP</name>
        <dbReference type="ChEBI" id="CHEBI:37565"/>
    </ligand>
</feature>
<evidence type="ECO:0000256" key="7">
    <source>
        <dbReference type="ARBA" id="ARBA00022723"/>
    </source>
</evidence>
<dbReference type="GO" id="GO:0032580">
    <property type="term" value="C:Golgi cisterna membrane"/>
    <property type="evidence" value="ECO:0007669"/>
    <property type="project" value="UniProtKB-SubCell"/>
</dbReference>
<dbReference type="Gene3D" id="3.40.50.300">
    <property type="entry name" value="P-loop containing nucleotide triphosphate hydrolases"/>
    <property type="match status" value="1"/>
</dbReference>
<dbReference type="GO" id="GO:0004427">
    <property type="term" value="F:inorganic diphosphate phosphatase activity"/>
    <property type="evidence" value="ECO:0007669"/>
    <property type="project" value="InterPro"/>
</dbReference>
<dbReference type="Proteomes" id="UP000198323">
    <property type="component" value="Unassembled WGS sequence"/>
</dbReference>
<dbReference type="GO" id="GO:0003925">
    <property type="term" value="F:G protein activity"/>
    <property type="evidence" value="ECO:0007669"/>
    <property type="project" value="UniProtKB-EC"/>
</dbReference>
<evidence type="ECO:0000256" key="24">
    <source>
        <dbReference type="RuleBase" id="RU003926"/>
    </source>
</evidence>
<feature type="binding site" evidence="21">
    <location>
        <position position="427"/>
    </location>
    <ligand>
        <name>GTP</name>
        <dbReference type="ChEBI" id="CHEBI:37565"/>
    </ligand>
</feature>
<feature type="binding site" evidence="21">
    <location>
        <position position="281"/>
    </location>
    <ligand>
        <name>GTP</name>
        <dbReference type="ChEBI" id="CHEBI:37565"/>
    </ligand>
</feature>
<feature type="binding site" evidence="22">
    <location>
        <begin position="278"/>
        <end position="285"/>
    </location>
    <ligand>
        <name>GTP</name>
        <dbReference type="ChEBI" id="CHEBI:37565"/>
    </ligand>
</feature>
<dbReference type="Pfam" id="PF00719">
    <property type="entry name" value="Pyrophosphatase"/>
    <property type="match status" value="1"/>
</dbReference>
<feature type="binding site" evidence="23">
    <location>
        <position position="302"/>
    </location>
    <ligand>
        <name>Mg(2+)</name>
        <dbReference type="ChEBI" id="CHEBI:18420"/>
    </ligand>
</feature>
<evidence type="ECO:0000256" key="11">
    <source>
        <dbReference type="ARBA" id="ARBA00022842"/>
    </source>
</evidence>
<feature type="binding site" evidence="22">
    <location>
        <position position="324"/>
    </location>
    <ligand>
        <name>GTP</name>
        <dbReference type="ChEBI" id="CHEBI:37565"/>
    </ligand>
</feature>
<dbReference type="PRINTS" id="PR00328">
    <property type="entry name" value="SAR1GTPBP"/>
</dbReference>
<feature type="binding site" evidence="21">
    <location>
        <position position="286"/>
    </location>
    <ligand>
        <name>GTP</name>
        <dbReference type="ChEBI" id="CHEBI:37565"/>
    </ligand>
</feature>
<evidence type="ECO:0000256" key="1">
    <source>
        <dbReference type="ARBA" id="ARBA00001946"/>
    </source>
</evidence>
<dbReference type="GO" id="GO:0005789">
    <property type="term" value="C:endoplasmic reticulum membrane"/>
    <property type="evidence" value="ECO:0007669"/>
    <property type="project" value="UniProtKB-SubCell"/>
</dbReference>
<dbReference type="InterPro" id="IPR008162">
    <property type="entry name" value="Pyrophosphatase"/>
</dbReference>
<evidence type="ECO:0000256" key="10">
    <source>
        <dbReference type="ARBA" id="ARBA00022824"/>
    </source>
</evidence>
<feature type="binding site" evidence="21">
    <location>
        <position position="383"/>
    </location>
    <ligand>
        <name>GTP</name>
        <dbReference type="ChEBI" id="CHEBI:37565"/>
    </ligand>
</feature>
<dbReference type="InterPro" id="IPR006689">
    <property type="entry name" value="Small_GTPase_ARF/SAR"/>
</dbReference>
<dbReference type="GO" id="GO:0006796">
    <property type="term" value="P:phosphate-containing compound metabolic process"/>
    <property type="evidence" value="ECO:0007669"/>
    <property type="project" value="InterPro"/>
</dbReference>
<feature type="binding site" evidence="21">
    <location>
        <position position="380"/>
    </location>
    <ligand>
        <name>GTP</name>
        <dbReference type="ChEBI" id="CHEBI:37565"/>
    </ligand>
</feature>
<dbReference type="InterPro" id="IPR027417">
    <property type="entry name" value="P-loop_NTPase"/>
</dbReference>
<dbReference type="EMBL" id="MCFN01000142">
    <property type="protein sequence ID" value="OXB63856.1"/>
    <property type="molecule type" value="Genomic_DNA"/>
</dbReference>
<keyword evidence="26" id="KW-1185">Reference proteome</keyword>
<evidence type="ECO:0000256" key="2">
    <source>
        <dbReference type="ARBA" id="ARBA00004406"/>
    </source>
</evidence>
<dbReference type="PROSITE" id="PS51417">
    <property type="entry name" value="ARF"/>
    <property type="match status" value="1"/>
</dbReference>
<dbReference type="GO" id="GO:0005765">
    <property type="term" value="C:lysosomal membrane"/>
    <property type="evidence" value="ECO:0007669"/>
    <property type="project" value="UniProtKB-SubCell"/>
</dbReference>
<evidence type="ECO:0000256" key="23">
    <source>
        <dbReference type="PIRSR" id="PIRSR606689-2"/>
    </source>
</evidence>
<evidence type="ECO:0000256" key="14">
    <source>
        <dbReference type="ARBA" id="ARBA00023034"/>
    </source>
</evidence>
<dbReference type="Pfam" id="PF00025">
    <property type="entry name" value="Arf"/>
    <property type="match status" value="1"/>
</dbReference>
<evidence type="ECO:0000256" key="6">
    <source>
        <dbReference type="ARBA" id="ARBA00022448"/>
    </source>
</evidence>
<evidence type="ECO:0000256" key="3">
    <source>
        <dbReference type="ARBA" id="ARBA00004656"/>
    </source>
</evidence>
<dbReference type="OrthoDB" id="1608002at2759"/>
<evidence type="ECO:0000256" key="16">
    <source>
        <dbReference type="ARBA" id="ARBA00023136"/>
    </source>
</evidence>
<feature type="binding site" evidence="21">
    <location>
        <position position="381"/>
    </location>
    <ligand>
        <name>GTP</name>
        <dbReference type="ChEBI" id="CHEBI:37565"/>
    </ligand>
</feature>
<feature type="binding site" evidence="20">
    <location>
        <position position="280"/>
    </location>
    <ligand>
        <name>Mg(2+)</name>
        <dbReference type="ChEBI" id="CHEBI:18420"/>
    </ligand>
</feature>
<feature type="binding site" evidence="21">
    <location>
        <position position="283"/>
    </location>
    <ligand>
        <name>GTP</name>
        <dbReference type="ChEBI" id="CHEBI:37565"/>
    </ligand>
</feature>
<organism evidence="25 26">
    <name type="scientific">Callipepla squamata</name>
    <name type="common">Scaled quail</name>
    <dbReference type="NCBI Taxonomy" id="9009"/>
    <lineage>
        <taxon>Eukaryota</taxon>
        <taxon>Metazoa</taxon>
        <taxon>Chordata</taxon>
        <taxon>Craniata</taxon>
        <taxon>Vertebrata</taxon>
        <taxon>Euteleostomi</taxon>
        <taxon>Archelosauria</taxon>
        <taxon>Archosauria</taxon>
        <taxon>Dinosauria</taxon>
        <taxon>Saurischia</taxon>
        <taxon>Theropoda</taxon>
        <taxon>Coelurosauria</taxon>
        <taxon>Aves</taxon>
        <taxon>Neognathae</taxon>
        <taxon>Galloanserae</taxon>
        <taxon>Galliformes</taxon>
        <taxon>Odontophoridae</taxon>
        <taxon>Callipepla</taxon>
    </lineage>
</organism>
<comment type="caution">
    <text evidence="25">The sequence shown here is derived from an EMBL/GenBank/DDBJ whole genome shotgun (WGS) entry which is preliminary data.</text>
</comment>
<dbReference type="CDD" id="cd00412">
    <property type="entry name" value="pyrophosphatase"/>
    <property type="match status" value="1"/>
</dbReference>
<keyword evidence="11 20" id="KW-0460">Magnesium</keyword>
<accession>A0A226N8B6</accession>
<keyword evidence="9" id="KW-0378">Hydrolase</keyword>
<dbReference type="STRING" id="9009.A0A226N8B6"/>
<keyword evidence="10 24" id="KW-0256">Endoplasmic reticulum</keyword>
<evidence type="ECO:0000256" key="4">
    <source>
        <dbReference type="ARBA" id="ARBA00006220"/>
    </source>
</evidence>
<evidence type="ECO:0000256" key="9">
    <source>
        <dbReference type="ARBA" id="ARBA00022801"/>
    </source>
</evidence>
<gene>
    <name evidence="25" type="ORF">ASZ78_004151</name>
</gene>
<dbReference type="SMART" id="SM00177">
    <property type="entry name" value="ARF"/>
    <property type="match status" value="1"/>
</dbReference>
<dbReference type="SMART" id="SM00178">
    <property type="entry name" value="SAR"/>
    <property type="match status" value="1"/>
</dbReference>
<dbReference type="InterPro" id="IPR005225">
    <property type="entry name" value="Small_GTP-bd"/>
</dbReference>
<comment type="similarity">
    <text evidence="5 24">Belongs to the small GTPase superfamily. SAR1 family.</text>
</comment>
<dbReference type="AlphaFoldDB" id="A0A226N8B6"/>
<dbReference type="GO" id="GO:0000287">
    <property type="term" value="F:magnesium ion binding"/>
    <property type="evidence" value="ECO:0007669"/>
    <property type="project" value="InterPro"/>
</dbReference>
<keyword evidence="13 24" id="KW-0653">Protein transport</keyword>
<evidence type="ECO:0000313" key="26">
    <source>
        <dbReference type="Proteomes" id="UP000198323"/>
    </source>
</evidence>
<evidence type="ECO:0000256" key="8">
    <source>
        <dbReference type="ARBA" id="ARBA00022741"/>
    </source>
</evidence>
<evidence type="ECO:0000256" key="18">
    <source>
        <dbReference type="ARBA" id="ARBA00037843"/>
    </source>
</evidence>
<keyword evidence="14 24" id="KW-0333">Golgi apparatus</keyword>
<comment type="subcellular location">
    <subcellularLocation>
        <location evidence="2">Endoplasmic reticulum membrane</location>
        <topology evidence="2">Peripheral membrane protein</topology>
    </subcellularLocation>
    <subcellularLocation>
        <location evidence="18">Golgi apparatus</location>
        <location evidence="18">Golgi stack membrane</location>
        <topology evidence="18">Peripheral membrane protein</topology>
    </subcellularLocation>
    <subcellularLocation>
        <location evidence="3">Lysosome membrane</location>
    </subcellularLocation>
</comment>
<keyword evidence="6 24" id="KW-0813">Transport</keyword>
<reference evidence="25 26" key="1">
    <citation type="submission" date="2016-07" db="EMBL/GenBank/DDBJ databases">
        <title>Disparate Historic Effective Population Sizes Predicted by Modern Levels of Genome Diversity for the Scaled Quail (Callipepla squamata) and the Northern Bobwhite (Colinus virginianus): Inferences from First and Second Generation Draft Genome Assemblies for Sympatric New World Quail.</title>
        <authorList>
            <person name="Oldeschulte D.L."/>
            <person name="Halley Y.A."/>
            <person name="Bhattarai E.K."/>
            <person name="Brashear W.A."/>
            <person name="Hill J."/>
            <person name="Metz R.P."/>
            <person name="Johnson C.D."/>
            <person name="Rollins D."/>
            <person name="Peterson M.J."/>
            <person name="Bickhart D.M."/>
            <person name="Decker J.E."/>
            <person name="Seabury C.M."/>
        </authorList>
    </citation>
    <scope>NUCLEOTIDE SEQUENCE [LARGE SCALE GENOMIC DNA]</scope>
    <source>
        <strain evidence="25 26">Texas</strain>
        <tissue evidence="25">Leg muscle</tissue>
    </source>
</reference>
<dbReference type="PROSITE" id="PS51422">
    <property type="entry name" value="SAR1"/>
    <property type="match status" value="1"/>
</dbReference>
<dbReference type="PANTHER" id="PTHR45684">
    <property type="entry name" value="RE74312P"/>
    <property type="match status" value="1"/>
</dbReference>
<proteinExistence type="inferred from homology"/>
<dbReference type="PROSITE" id="PS00387">
    <property type="entry name" value="PPASE"/>
    <property type="match status" value="1"/>
</dbReference>
<comment type="similarity">
    <text evidence="4">Belongs to the PPase family.</text>
</comment>
<keyword evidence="17" id="KW-0458">Lysosome</keyword>
<evidence type="ECO:0000256" key="12">
    <source>
        <dbReference type="ARBA" id="ARBA00022892"/>
    </source>
</evidence>
<evidence type="ECO:0000256" key="22">
    <source>
        <dbReference type="PIRSR" id="PIRSR606689-1"/>
    </source>
</evidence>
<evidence type="ECO:0000256" key="20">
    <source>
        <dbReference type="PIRSR" id="PIRSR606687-1"/>
    </source>
</evidence>
<dbReference type="SUPFAM" id="SSF52540">
    <property type="entry name" value="P-loop containing nucleoside triphosphate hydrolases"/>
    <property type="match status" value="1"/>
</dbReference>
<dbReference type="InterPro" id="IPR036649">
    <property type="entry name" value="Pyrophosphatase_sf"/>
</dbReference>
<dbReference type="FunFam" id="3.40.50.300:FF:000161">
    <property type="entry name" value="Small COPII coat GTPase"/>
    <property type="match status" value="1"/>
</dbReference>
<keyword evidence="15 22" id="KW-0342">GTP-binding</keyword>
<dbReference type="Gene3D" id="3.90.80.10">
    <property type="entry name" value="Inorganic pyrophosphatase"/>
    <property type="match status" value="2"/>
</dbReference>
<sequence length="444" mass="49640">MAGYSVEERAAPHSLEYRLFFKDAAGRYISPFHDIPLYADAGKNVFNMVVEVPRWTNAKMETWEDPGHKDENTGCCGDNDPIDVCEIGSKVCSRGEVIKVKVLGTLALIDEGETDWKIIAINVEDPEAENYNDIDDVRRMKPGYLEATVDWFRRYKVPDGKPENQFAFNGEFKDKDFAVNVIKSTHEHWKALLAKKTDGGEINCTNLTISGSPFCCSQECAKATVDAAPPCKAANPIPPEGARSSAMSFIFEWIYNGFSSVLQFLGLYKKSGKLVFLGLDNAGKTTLLHMLKDDRLGQHVPTLHPTSEELTIAGMTFTTFDLGGHEQARRVWKNYLPAINGIVFLVDCADHSRLMESKVELNALMTDETISNVPILILGNKIDRPEAISEEKLREIFGLYGQTTGKGNVPLKDLNARPMEVFMCSVLKRQGYGEGFRWLSQYID</sequence>
<evidence type="ECO:0000256" key="15">
    <source>
        <dbReference type="ARBA" id="ARBA00023134"/>
    </source>
</evidence>
<protein>
    <submittedName>
        <fullName evidence="25">Uncharacterized protein</fullName>
    </submittedName>
</protein>
<dbReference type="SUPFAM" id="SSF50324">
    <property type="entry name" value="Inorganic pyrophosphatase"/>
    <property type="match status" value="1"/>
</dbReference>
<evidence type="ECO:0000313" key="25">
    <source>
        <dbReference type="EMBL" id="OXB63856.1"/>
    </source>
</evidence>
<evidence type="ECO:0000256" key="13">
    <source>
        <dbReference type="ARBA" id="ARBA00022927"/>
    </source>
</evidence>
<comment type="cofactor">
    <cofactor evidence="1">
        <name>Mg(2+)</name>
        <dbReference type="ChEBI" id="CHEBI:18420"/>
    </cofactor>
</comment>
<evidence type="ECO:0000256" key="21">
    <source>
        <dbReference type="PIRSR" id="PIRSR606687-2"/>
    </source>
</evidence>
<keyword evidence="16" id="KW-0472">Membrane</keyword>
<feature type="binding site" evidence="23">
    <location>
        <position position="285"/>
    </location>
    <ligand>
        <name>Mg(2+)</name>
        <dbReference type="ChEBI" id="CHEBI:18420"/>
    </ligand>
</feature>
<dbReference type="GO" id="GO:0005525">
    <property type="term" value="F:GTP binding"/>
    <property type="evidence" value="ECO:0007669"/>
    <property type="project" value="UniProtKB-KW"/>
</dbReference>
<evidence type="ECO:0000256" key="19">
    <source>
        <dbReference type="ARBA" id="ARBA00047660"/>
    </source>
</evidence>
<dbReference type="NCBIfam" id="TIGR00231">
    <property type="entry name" value="small_GTP"/>
    <property type="match status" value="1"/>
</dbReference>
<dbReference type="InterPro" id="IPR006687">
    <property type="entry name" value="Small_GTPase_SAR1"/>
</dbReference>
<name>A0A226N8B6_CALSU</name>
<comment type="catalytic activity">
    <reaction evidence="19">
        <text>GTP + H2O = GDP + phosphate + H(+)</text>
        <dbReference type="Rhea" id="RHEA:19669"/>
        <dbReference type="ChEBI" id="CHEBI:15377"/>
        <dbReference type="ChEBI" id="CHEBI:15378"/>
        <dbReference type="ChEBI" id="CHEBI:37565"/>
        <dbReference type="ChEBI" id="CHEBI:43474"/>
        <dbReference type="ChEBI" id="CHEBI:58189"/>
        <dbReference type="EC" id="3.6.5.2"/>
    </reaction>
    <physiologicalReaction direction="left-to-right" evidence="19">
        <dbReference type="Rhea" id="RHEA:19670"/>
    </physiologicalReaction>
</comment>
<dbReference type="GO" id="GO:0006886">
    <property type="term" value="P:intracellular protein transport"/>
    <property type="evidence" value="ECO:0007669"/>
    <property type="project" value="InterPro"/>
</dbReference>
<keyword evidence="7 20" id="KW-0479">Metal-binding</keyword>
<keyword evidence="8 21" id="KW-0547">Nucleotide-binding</keyword>
<dbReference type="CDD" id="cd00879">
    <property type="entry name" value="Sar1"/>
    <property type="match status" value="1"/>
</dbReference>
<evidence type="ECO:0000256" key="17">
    <source>
        <dbReference type="ARBA" id="ARBA00023228"/>
    </source>
</evidence>
<keyword evidence="12 24" id="KW-0931">ER-Golgi transport</keyword>
<feature type="binding site" evidence="21">
    <location>
        <position position="284"/>
    </location>
    <ligand>
        <name>GTP</name>
        <dbReference type="ChEBI" id="CHEBI:37565"/>
    </ligand>
</feature>